<dbReference type="AlphaFoldDB" id="A0A511W0F5"/>
<keyword evidence="3" id="KW-1185">Reference proteome</keyword>
<keyword evidence="1" id="KW-1133">Transmembrane helix</keyword>
<feature type="transmembrane region" description="Helical" evidence="1">
    <location>
        <begin position="136"/>
        <end position="155"/>
    </location>
</feature>
<dbReference type="OrthoDB" id="2440835at2"/>
<proteinExistence type="predicted"/>
<comment type="caution">
    <text evidence="2">The sequence shown here is derived from an EMBL/GenBank/DDBJ whole genome shotgun (WGS) entry which is preliminary data.</text>
</comment>
<feature type="transmembrane region" description="Helical" evidence="1">
    <location>
        <begin position="6"/>
        <end position="30"/>
    </location>
</feature>
<keyword evidence="1" id="KW-0472">Membrane</keyword>
<feature type="transmembrane region" description="Helical" evidence="1">
    <location>
        <begin position="42"/>
        <end position="66"/>
    </location>
</feature>
<evidence type="ECO:0000256" key="1">
    <source>
        <dbReference type="SAM" id="Phobius"/>
    </source>
</evidence>
<feature type="transmembrane region" description="Helical" evidence="1">
    <location>
        <begin position="107"/>
        <end position="124"/>
    </location>
</feature>
<organism evidence="2 3">
    <name type="scientific">Alkalibacillus haloalkaliphilus</name>
    <dbReference type="NCBI Taxonomy" id="94136"/>
    <lineage>
        <taxon>Bacteria</taxon>
        <taxon>Bacillati</taxon>
        <taxon>Bacillota</taxon>
        <taxon>Bacilli</taxon>
        <taxon>Bacillales</taxon>
        <taxon>Bacillaceae</taxon>
        <taxon>Alkalibacillus</taxon>
    </lineage>
</organism>
<feature type="transmembrane region" description="Helical" evidence="1">
    <location>
        <begin position="167"/>
        <end position="186"/>
    </location>
</feature>
<dbReference type="RefSeq" id="WP_146813714.1">
    <property type="nucleotide sequence ID" value="NZ_BJYA01000001.1"/>
</dbReference>
<feature type="transmembrane region" description="Helical" evidence="1">
    <location>
        <begin position="192"/>
        <end position="209"/>
    </location>
</feature>
<name>A0A511W0F5_9BACI</name>
<sequence length="215" mass="24374">MTTTTAMIQIAIIIVSFLLSFIVFMFISPLNKQLKKQYLDETVSFIINIVLLIWLGKVVFNLSLILTDPMAVLAYPSGAREFYFGITVAVIIFIAKHKKKEIRIIPFLHAFLTIFIFASFIYEFMELIVQGHTYSFNYLTLLFIVLITFVMMNSLSFGISSGVTITLWSLGQLALTTVQPFITIFSYMVSPWFIMIVFMGGISILITNIKKVGAT</sequence>
<protein>
    <submittedName>
        <fullName evidence="2">Uncharacterized protein</fullName>
    </submittedName>
</protein>
<feature type="transmembrane region" description="Helical" evidence="1">
    <location>
        <begin position="78"/>
        <end position="95"/>
    </location>
</feature>
<evidence type="ECO:0000313" key="3">
    <source>
        <dbReference type="Proteomes" id="UP000321440"/>
    </source>
</evidence>
<dbReference type="EMBL" id="BJYA01000001">
    <property type="protein sequence ID" value="GEN44545.1"/>
    <property type="molecule type" value="Genomic_DNA"/>
</dbReference>
<reference evidence="2 3" key="1">
    <citation type="submission" date="2019-07" db="EMBL/GenBank/DDBJ databases">
        <title>Whole genome shotgun sequence of Alkalibacillus haloalkaliphilus NBRC 103110.</title>
        <authorList>
            <person name="Hosoyama A."/>
            <person name="Uohara A."/>
            <person name="Ohji S."/>
            <person name="Ichikawa N."/>
        </authorList>
    </citation>
    <scope>NUCLEOTIDE SEQUENCE [LARGE SCALE GENOMIC DNA]</scope>
    <source>
        <strain evidence="2 3">NBRC 103110</strain>
    </source>
</reference>
<accession>A0A511W0F5</accession>
<keyword evidence="1" id="KW-0812">Transmembrane</keyword>
<evidence type="ECO:0000313" key="2">
    <source>
        <dbReference type="EMBL" id="GEN44545.1"/>
    </source>
</evidence>
<gene>
    <name evidence="2" type="ORF">AHA02nite_03210</name>
</gene>
<dbReference type="Proteomes" id="UP000321440">
    <property type="component" value="Unassembled WGS sequence"/>
</dbReference>